<dbReference type="PANTHER" id="PTHR13793">
    <property type="entry name" value="PHD FINGER PROTEINS"/>
    <property type="match status" value="1"/>
</dbReference>
<dbReference type="GO" id="GO:0006357">
    <property type="term" value="P:regulation of transcription by RNA polymerase II"/>
    <property type="evidence" value="ECO:0007669"/>
    <property type="project" value="TreeGrafter"/>
</dbReference>
<dbReference type="WBParaSite" id="ASIM_0000976001-mRNA-1">
    <property type="protein sequence ID" value="ASIM_0000976001-mRNA-1"/>
    <property type="gene ID" value="ASIM_0000976001"/>
</dbReference>
<organism evidence="5">
    <name type="scientific">Anisakis simplex</name>
    <name type="common">Herring worm</name>
    <dbReference type="NCBI Taxonomy" id="6269"/>
    <lineage>
        <taxon>Eukaryota</taxon>
        <taxon>Metazoa</taxon>
        <taxon>Ecdysozoa</taxon>
        <taxon>Nematoda</taxon>
        <taxon>Chromadorea</taxon>
        <taxon>Rhabditida</taxon>
        <taxon>Spirurina</taxon>
        <taxon>Ascaridomorpha</taxon>
        <taxon>Ascaridoidea</taxon>
        <taxon>Anisakidae</taxon>
        <taxon>Anisakis</taxon>
        <taxon>Anisakis simplex complex</taxon>
    </lineage>
</organism>
<proteinExistence type="predicted"/>
<evidence type="ECO:0000256" key="3">
    <source>
        <dbReference type="ARBA" id="ARBA00022833"/>
    </source>
</evidence>
<dbReference type="InterPro" id="IPR013083">
    <property type="entry name" value="Znf_RING/FYVE/PHD"/>
</dbReference>
<evidence type="ECO:0000256" key="1">
    <source>
        <dbReference type="ARBA" id="ARBA00022723"/>
    </source>
</evidence>
<keyword evidence="3" id="KW-0862">Zinc</keyword>
<evidence type="ECO:0000256" key="2">
    <source>
        <dbReference type="ARBA" id="ARBA00022771"/>
    </source>
</evidence>
<evidence type="ECO:0000259" key="4">
    <source>
        <dbReference type="PROSITE" id="PS51805"/>
    </source>
</evidence>
<dbReference type="PANTHER" id="PTHR13793:SF107">
    <property type="entry name" value="BROMODOMAIN-CONTAINING PROTEIN HOMOLOG"/>
    <property type="match status" value="1"/>
</dbReference>
<dbReference type="Pfam" id="PF13832">
    <property type="entry name" value="zf-HC5HC2H_2"/>
    <property type="match status" value="1"/>
</dbReference>
<keyword evidence="2" id="KW-0863">Zinc-finger</keyword>
<reference evidence="5" key="1">
    <citation type="submission" date="2017-02" db="UniProtKB">
        <authorList>
            <consortium name="WormBaseParasite"/>
        </authorList>
    </citation>
    <scope>IDENTIFICATION</scope>
</reference>
<dbReference type="AlphaFoldDB" id="A0A0M3JQ09"/>
<accession>A0A0M3JQ09</accession>
<dbReference type="InterPro" id="IPR034732">
    <property type="entry name" value="EPHD"/>
</dbReference>
<name>A0A0M3JQ09_ANISI</name>
<sequence>LSPSKPVQCQLCPSTHGAFKRTVSNQWAHVVCALWLNEVGSVPLKHSVGSVSDICSLREHLESFPRYALVL</sequence>
<dbReference type="GO" id="GO:0008270">
    <property type="term" value="F:zinc ion binding"/>
    <property type="evidence" value="ECO:0007669"/>
    <property type="project" value="UniProtKB-KW"/>
</dbReference>
<keyword evidence="1" id="KW-0479">Metal-binding</keyword>
<feature type="domain" description="PHD-type" evidence="4">
    <location>
        <begin position="6"/>
        <end position="71"/>
    </location>
</feature>
<dbReference type="InterPro" id="IPR050701">
    <property type="entry name" value="Histone_Mod_Regulator"/>
</dbReference>
<protein>
    <submittedName>
        <fullName evidence="5">PHD-type domain-containing protein</fullName>
    </submittedName>
</protein>
<dbReference type="PROSITE" id="PS51805">
    <property type="entry name" value="EPHD"/>
    <property type="match status" value="1"/>
</dbReference>
<dbReference type="Gene3D" id="3.30.40.10">
    <property type="entry name" value="Zinc/RING finger domain, C3HC4 (zinc finger)"/>
    <property type="match status" value="1"/>
</dbReference>
<evidence type="ECO:0000313" key="5">
    <source>
        <dbReference type="WBParaSite" id="ASIM_0000976001-mRNA-1"/>
    </source>
</evidence>